<feature type="domain" description="Histidine kinase/HSP90-like ATPase" evidence="10">
    <location>
        <begin position="302"/>
        <end position="389"/>
    </location>
</feature>
<dbReference type="EMBL" id="FORP01000005">
    <property type="protein sequence ID" value="SFJ39484.1"/>
    <property type="molecule type" value="Genomic_DNA"/>
</dbReference>
<keyword evidence="6 12" id="KW-0418">Kinase</keyword>
<dbReference type="PANTHER" id="PTHR24421">
    <property type="entry name" value="NITRATE/NITRITE SENSOR PROTEIN NARX-RELATED"/>
    <property type="match status" value="1"/>
</dbReference>
<dbReference type="GO" id="GO:0005524">
    <property type="term" value="F:ATP binding"/>
    <property type="evidence" value="ECO:0007669"/>
    <property type="project" value="UniProtKB-KW"/>
</dbReference>
<evidence type="ECO:0000313" key="12">
    <source>
        <dbReference type="EMBL" id="SFJ39484.1"/>
    </source>
</evidence>
<dbReference type="Proteomes" id="UP000199025">
    <property type="component" value="Unassembled WGS sequence"/>
</dbReference>
<evidence type="ECO:0000256" key="3">
    <source>
        <dbReference type="ARBA" id="ARBA00022553"/>
    </source>
</evidence>
<keyword evidence="9" id="KW-0472">Membrane</keyword>
<evidence type="ECO:0000256" key="2">
    <source>
        <dbReference type="ARBA" id="ARBA00012438"/>
    </source>
</evidence>
<dbReference type="Gene3D" id="3.30.565.10">
    <property type="entry name" value="Histidine kinase-like ATPase, C-terminal domain"/>
    <property type="match status" value="1"/>
</dbReference>
<evidence type="ECO:0000259" key="10">
    <source>
        <dbReference type="Pfam" id="PF02518"/>
    </source>
</evidence>
<feature type="transmembrane region" description="Helical" evidence="9">
    <location>
        <begin position="21"/>
        <end position="39"/>
    </location>
</feature>
<organism evidence="12 13">
    <name type="scientific">Amycolatopsis sacchari</name>
    <dbReference type="NCBI Taxonomy" id="115433"/>
    <lineage>
        <taxon>Bacteria</taxon>
        <taxon>Bacillati</taxon>
        <taxon>Actinomycetota</taxon>
        <taxon>Actinomycetes</taxon>
        <taxon>Pseudonocardiales</taxon>
        <taxon>Pseudonocardiaceae</taxon>
        <taxon>Amycolatopsis</taxon>
    </lineage>
</organism>
<accession>A0A1I3QZ66</accession>
<comment type="catalytic activity">
    <reaction evidence="1">
        <text>ATP + protein L-histidine = ADP + protein N-phospho-L-histidine.</text>
        <dbReference type="EC" id="2.7.13.3"/>
    </reaction>
</comment>
<keyword evidence="5" id="KW-0547">Nucleotide-binding</keyword>
<dbReference type="GO" id="GO:0046983">
    <property type="term" value="F:protein dimerization activity"/>
    <property type="evidence" value="ECO:0007669"/>
    <property type="project" value="InterPro"/>
</dbReference>
<reference evidence="12 13" key="1">
    <citation type="submission" date="2016-10" db="EMBL/GenBank/DDBJ databases">
        <authorList>
            <person name="de Groot N.N."/>
        </authorList>
    </citation>
    <scope>NUCLEOTIDE SEQUENCE [LARGE SCALE GENOMIC DNA]</scope>
    <source>
        <strain evidence="12 13">DSM 44468</strain>
    </source>
</reference>
<keyword evidence="8" id="KW-0902">Two-component regulatory system</keyword>
<evidence type="ECO:0000256" key="4">
    <source>
        <dbReference type="ARBA" id="ARBA00022679"/>
    </source>
</evidence>
<dbReference type="InterPro" id="IPR003594">
    <property type="entry name" value="HATPase_dom"/>
</dbReference>
<keyword evidence="9" id="KW-0812">Transmembrane</keyword>
<proteinExistence type="predicted"/>
<evidence type="ECO:0000259" key="11">
    <source>
        <dbReference type="Pfam" id="PF07730"/>
    </source>
</evidence>
<dbReference type="STRING" id="115433.SAMN05421835_10573"/>
<dbReference type="SUPFAM" id="SSF55874">
    <property type="entry name" value="ATPase domain of HSP90 chaperone/DNA topoisomerase II/histidine kinase"/>
    <property type="match status" value="1"/>
</dbReference>
<evidence type="ECO:0000256" key="5">
    <source>
        <dbReference type="ARBA" id="ARBA00022741"/>
    </source>
</evidence>
<dbReference type="GO" id="GO:0016020">
    <property type="term" value="C:membrane"/>
    <property type="evidence" value="ECO:0007669"/>
    <property type="project" value="InterPro"/>
</dbReference>
<dbReference type="InterPro" id="IPR050482">
    <property type="entry name" value="Sensor_HK_TwoCompSys"/>
</dbReference>
<dbReference type="InterPro" id="IPR036890">
    <property type="entry name" value="HATPase_C_sf"/>
</dbReference>
<protein>
    <recommendedName>
        <fullName evidence="2">histidine kinase</fullName>
        <ecNumber evidence="2">2.7.13.3</ecNumber>
    </recommendedName>
</protein>
<evidence type="ECO:0000313" key="13">
    <source>
        <dbReference type="Proteomes" id="UP000199025"/>
    </source>
</evidence>
<name>A0A1I3QZ66_9PSEU</name>
<dbReference type="OrthoDB" id="3823481at2"/>
<feature type="transmembrane region" description="Helical" evidence="9">
    <location>
        <begin position="77"/>
        <end position="98"/>
    </location>
</feature>
<dbReference type="AlphaFoldDB" id="A0A1I3QZ66"/>
<dbReference type="RefSeq" id="WP_091505769.1">
    <property type="nucleotide sequence ID" value="NZ_CBDRCA010000019.1"/>
</dbReference>
<dbReference type="Pfam" id="PF02518">
    <property type="entry name" value="HATPase_c"/>
    <property type="match status" value="1"/>
</dbReference>
<dbReference type="Gene3D" id="1.20.5.1930">
    <property type="match status" value="1"/>
</dbReference>
<gene>
    <name evidence="12" type="ORF">SAMN05421835_10573</name>
</gene>
<feature type="domain" description="Signal transduction histidine kinase subgroup 3 dimerisation and phosphoacceptor" evidence="11">
    <location>
        <begin position="194"/>
        <end position="258"/>
    </location>
</feature>
<feature type="transmembrane region" description="Helical" evidence="9">
    <location>
        <begin position="129"/>
        <end position="149"/>
    </location>
</feature>
<evidence type="ECO:0000256" key="7">
    <source>
        <dbReference type="ARBA" id="ARBA00022840"/>
    </source>
</evidence>
<dbReference type="Pfam" id="PF07730">
    <property type="entry name" value="HisKA_3"/>
    <property type="match status" value="1"/>
</dbReference>
<sequence>MSAKAWWPQWAGRRGPVLAEVAALVAFVVVDAVFAVRAAPATGPLAVPAGEFVPGLGPAAGVLAVLRRRFPGRIASLTAGVLGLSVLGTALSAAATAAGQGLSPQPDTAETLAVVLLVGACCHRLPPRWAAAFAVAGGLVVTLAPVFRFGLRSTAALLAVPAALAWGAALATGLVLRDADARRRGAIGEVRAGERLRLARELHDLVAFHITGVVVRVQAARRVAERQGQDAAALAQVEEAGVEALAAMRRLVGMLRTEEAELFRPPETVLAAIDQAVPGDGTVALRVDEDVGHVSATPEVVTTAHRLLTEALTNVRRHAPGATEVTVTAEAEGNWLVLRVDNDGVKGATRRAGGYGLVGMTERVAAVGGTVQAGVAEGHRWQVAARLPVRVAAG</sequence>
<keyword evidence="7" id="KW-0067">ATP-binding</keyword>
<evidence type="ECO:0000256" key="8">
    <source>
        <dbReference type="ARBA" id="ARBA00023012"/>
    </source>
</evidence>
<keyword evidence="13" id="KW-1185">Reference proteome</keyword>
<dbReference type="InterPro" id="IPR011712">
    <property type="entry name" value="Sig_transdc_His_kin_sub3_dim/P"/>
</dbReference>
<keyword evidence="4" id="KW-0808">Transferase</keyword>
<feature type="transmembrane region" description="Helical" evidence="9">
    <location>
        <begin position="45"/>
        <end position="65"/>
    </location>
</feature>
<evidence type="ECO:0000256" key="9">
    <source>
        <dbReference type="SAM" id="Phobius"/>
    </source>
</evidence>
<evidence type="ECO:0000256" key="6">
    <source>
        <dbReference type="ARBA" id="ARBA00022777"/>
    </source>
</evidence>
<feature type="transmembrane region" description="Helical" evidence="9">
    <location>
        <begin position="155"/>
        <end position="176"/>
    </location>
</feature>
<dbReference type="GO" id="GO:0000155">
    <property type="term" value="F:phosphorelay sensor kinase activity"/>
    <property type="evidence" value="ECO:0007669"/>
    <property type="project" value="InterPro"/>
</dbReference>
<dbReference type="PANTHER" id="PTHR24421:SF10">
    <property type="entry name" value="NITRATE_NITRITE SENSOR PROTEIN NARQ"/>
    <property type="match status" value="1"/>
</dbReference>
<keyword evidence="9" id="KW-1133">Transmembrane helix</keyword>
<dbReference type="CDD" id="cd16917">
    <property type="entry name" value="HATPase_UhpB-NarQ-NarX-like"/>
    <property type="match status" value="1"/>
</dbReference>
<dbReference type="EC" id="2.7.13.3" evidence="2"/>
<keyword evidence="3" id="KW-0597">Phosphoprotein</keyword>
<evidence type="ECO:0000256" key="1">
    <source>
        <dbReference type="ARBA" id="ARBA00000085"/>
    </source>
</evidence>